<evidence type="ECO:0000313" key="1">
    <source>
        <dbReference type="EMBL" id="RUP46147.1"/>
    </source>
</evidence>
<accession>A0A433D5L8</accession>
<feature type="non-terminal residue" evidence="1">
    <location>
        <position position="55"/>
    </location>
</feature>
<proteinExistence type="predicted"/>
<dbReference type="EMBL" id="RBNI01006281">
    <property type="protein sequence ID" value="RUP46147.1"/>
    <property type="molecule type" value="Genomic_DNA"/>
</dbReference>
<keyword evidence="2" id="KW-1185">Reference proteome</keyword>
<name>A0A433D5L8_9FUNG</name>
<organism evidence="1 2">
    <name type="scientific">Jimgerdemannia flammicorona</name>
    <dbReference type="NCBI Taxonomy" id="994334"/>
    <lineage>
        <taxon>Eukaryota</taxon>
        <taxon>Fungi</taxon>
        <taxon>Fungi incertae sedis</taxon>
        <taxon>Mucoromycota</taxon>
        <taxon>Mucoromycotina</taxon>
        <taxon>Endogonomycetes</taxon>
        <taxon>Endogonales</taxon>
        <taxon>Endogonaceae</taxon>
        <taxon>Jimgerdemannia</taxon>
    </lineage>
</organism>
<dbReference type="AlphaFoldDB" id="A0A433D5L8"/>
<dbReference type="Proteomes" id="UP000268093">
    <property type="component" value="Unassembled WGS sequence"/>
</dbReference>
<evidence type="ECO:0000313" key="2">
    <source>
        <dbReference type="Proteomes" id="UP000268093"/>
    </source>
</evidence>
<reference evidence="1 2" key="1">
    <citation type="journal article" date="2018" name="New Phytol.">
        <title>Phylogenomics of Endogonaceae and evolution of mycorrhizas within Mucoromycota.</title>
        <authorList>
            <person name="Chang Y."/>
            <person name="Desiro A."/>
            <person name="Na H."/>
            <person name="Sandor L."/>
            <person name="Lipzen A."/>
            <person name="Clum A."/>
            <person name="Barry K."/>
            <person name="Grigoriev I.V."/>
            <person name="Martin F.M."/>
            <person name="Stajich J.E."/>
            <person name="Smith M.E."/>
            <person name="Bonito G."/>
            <person name="Spatafora J.W."/>
        </authorList>
    </citation>
    <scope>NUCLEOTIDE SEQUENCE [LARGE SCALE GENOMIC DNA]</scope>
    <source>
        <strain evidence="1 2">GMNB39</strain>
    </source>
</reference>
<comment type="caution">
    <text evidence="1">The sequence shown here is derived from an EMBL/GenBank/DDBJ whole genome shotgun (WGS) entry which is preliminary data.</text>
</comment>
<sequence>MLNVTSKATSTIATFTKPLKHTKPQATFGPQRNLSRYVRGALQQFMIPLFIPLQP</sequence>
<gene>
    <name evidence="1" type="ORF">BC936DRAFT_147301</name>
</gene>
<protein>
    <submittedName>
        <fullName evidence="1">Uncharacterized protein</fullName>
    </submittedName>
</protein>